<proteinExistence type="predicted"/>
<dbReference type="Pfam" id="PF16938">
    <property type="entry name" value="Phage_holin_Dp1"/>
    <property type="match status" value="1"/>
</dbReference>
<feature type="transmembrane region" description="Helical" evidence="1">
    <location>
        <begin position="32"/>
        <end position="52"/>
    </location>
</feature>
<keyword evidence="1" id="KW-0472">Membrane</keyword>
<keyword evidence="1" id="KW-1133">Transmembrane helix</keyword>
<dbReference type="InterPro" id="IPR031612">
    <property type="entry name" value="Phage_holin_Dp1"/>
</dbReference>
<accession>A0A8S5VEY4</accession>
<reference evidence="2" key="1">
    <citation type="journal article" date="2021" name="Proc. Natl. Acad. Sci. U.S.A.">
        <title>A Catalog of Tens of Thousands of Viruses from Human Metagenomes Reveals Hidden Associations with Chronic Diseases.</title>
        <authorList>
            <person name="Tisza M.J."/>
            <person name="Buck C.B."/>
        </authorList>
    </citation>
    <scope>NUCLEOTIDE SEQUENCE</scope>
    <source>
        <strain evidence="2">CtSXZ3</strain>
    </source>
</reference>
<sequence length="118" mass="12805">MSETPQHGETAEFPDSPLKALLPTAVYDTLKWANLVVLPAVGAAYTGLSALWRWPLASEVNGTLFVLMTLFGVILGVSKVHYNKNDLGIDGRMRLGENALLELKEAPESGQIVTLKVK</sequence>
<evidence type="ECO:0000313" key="2">
    <source>
        <dbReference type="EMBL" id="DAG05191.1"/>
    </source>
</evidence>
<feature type="transmembrane region" description="Helical" evidence="1">
    <location>
        <begin position="64"/>
        <end position="82"/>
    </location>
</feature>
<organism evidence="2">
    <name type="scientific">Siphoviridae sp. ctSXZ3</name>
    <dbReference type="NCBI Taxonomy" id="2825510"/>
    <lineage>
        <taxon>Viruses</taxon>
        <taxon>Duplodnaviria</taxon>
        <taxon>Heunggongvirae</taxon>
        <taxon>Uroviricota</taxon>
        <taxon>Caudoviricetes</taxon>
    </lineage>
</organism>
<protein>
    <submittedName>
        <fullName evidence="2">Holin</fullName>
    </submittedName>
</protein>
<dbReference type="EMBL" id="BK016252">
    <property type="protein sequence ID" value="DAG05191.1"/>
    <property type="molecule type" value="Genomic_DNA"/>
</dbReference>
<name>A0A8S5VEY4_9CAUD</name>
<keyword evidence="1" id="KW-0812">Transmembrane</keyword>
<evidence type="ECO:0000256" key="1">
    <source>
        <dbReference type="SAM" id="Phobius"/>
    </source>
</evidence>